<dbReference type="AlphaFoldDB" id="U5NBC3"/>
<dbReference type="EMBL" id="CP004885">
    <property type="protein sequence ID" value="AGX87543.1"/>
    <property type="molecule type" value="Genomic_DNA"/>
</dbReference>
<name>U5NBC3_9BURK</name>
<reference evidence="2 3" key="1">
    <citation type="journal article" date="2013" name="Genome Biol.">
        <title>Genomic analysis reveals key aspects of prokaryotic symbiosis in the phototrophic consortium "Chlorochromatium aggregatum".</title>
        <authorList>
            <person name="Liu Z."/>
            <person name="Muller J."/>
            <person name="Li T."/>
            <person name="Alvey R.M."/>
            <person name="Vogl K."/>
            <person name="Frigaard N.U."/>
            <person name="Rockwell N.C."/>
            <person name="Boyd E.S."/>
            <person name="Tomsho L.P."/>
            <person name="Schuster S.C."/>
            <person name="Henke P."/>
            <person name="Rohde M."/>
            <person name="Overmann J."/>
            <person name="Bryant D.A."/>
        </authorList>
    </citation>
    <scope>NUCLEOTIDE SEQUENCE [LARGE SCALE GENOMIC DNA]</scope>
    <source>
        <strain evidence="2">CR</strain>
    </source>
</reference>
<gene>
    <name evidence="2" type="ORF">Cenrod_1457</name>
</gene>
<feature type="compositionally biased region" description="Basic and acidic residues" evidence="1">
    <location>
        <begin position="15"/>
        <end position="25"/>
    </location>
</feature>
<dbReference type="PATRIC" id="fig|946483.4.peg.1471"/>
<feature type="region of interest" description="Disordered" evidence="1">
    <location>
        <begin position="1"/>
        <end position="37"/>
    </location>
</feature>
<dbReference type="eggNOG" id="COG3514">
    <property type="taxonomic scope" value="Bacteria"/>
</dbReference>
<evidence type="ECO:0008006" key="4">
    <source>
        <dbReference type="Google" id="ProtNLM"/>
    </source>
</evidence>
<dbReference type="STRING" id="946483.Cenrod_1457"/>
<evidence type="ECO:0000256" key="1">
    <source>
        <dbReference type="SAM" id="MobiDB-lite"/>
    </source>
</evidence>
<accession>U5NBC3</accession>
<dbReference type="Pfam" id="PF14384">
    <property type="entry name" value="BrnA_antitoxin"/>
    <property type="match status" value="1"/>
</dbReference>
<evidence type="ECO:0000313" key="3">
    <source>
        <dbReference type="Proteomes" id="UP000017184"/>
    </source>
</evidence>
<dbReference type="KEGG" id="cbx:Cenrod_1457"/>
<dbReference type="InterPro" id="IPR025528">
    <property type="entry name" value="BrnA_antitoxin"/>
</dbReference>
<sequence length="98" mass="10996">MRARRACGEAQTDWARLHREQKADAEPEEDEDSPDATAALREVVTRRRAGRPAGSGSKEQVAIRFDREVLAAFRAAGPGWQTRMNEALKDWLKTHIPA</sequence>
<protein>
    <recommendedName>
        <fullName evidence="4">BrnA antitoxin of type II toxin-antitoxin system</fullName>
    </recommendedName>
</protein>
<dbReference type="HOGENOM" id="CLU_140900_0_0_4"/>
<keyword evidence="3" id="KW-1185">Reference proteome</keyword>
<evidence type="ECO:0000313" key="2">
    <source>
        <dbReference type="EMBL" id="AGX87543.1"/>
    </source>
</evidence>
<proteinExistence type="predicted"/>
<organism evidence="2 3">
    <name type="scientific">Candidatus Symbiobacter mobilis CR</name>
    <dbReference type="NCBI Taxonomy" id="946483"/>
    <lineage>
        <taxon>Bacteria</taxon>
        <taxon>Pseudomonadati</taxon>
        <taxon>Pseudomonadota</taxon>
        <taxon>Betaproteobacteria</taxon>
        <taxon>Burkholderiales</taxon>
        <taxon>Comamonadaceae</taxon>
    </lineage>
</organism>
<dbReference type="Proteomes" id="UP000017184">
    <property type="component" value="Chromosome"/>
</dbReference>